<dbReference type="EnsemblMetazoa" id="Aqu2.1.35794_001">
    <property type="protein sequence ID" value="Aqu2.1.35794_001"/>
    <property type="gene ID" value="Aqu2.1.35794"/>
</dbReference>
<accession>A0A1X7V7L1</accession>
<protein>
    <submittedName>
        <fullName evidence="3">Uncharacterized protein</fullName>
    </submittedName>
</protein>
<dbReference type="eggNOG" id="ENOG502QR30">
    <property type="taxonomic scope" value="Eukaryota"/>
</dbReference>
<dbReference type="PANTHER" id="PTHR33560:SF1">
    <property type="entry name" value="PROTEIN FAM227A"/>
    <property type="match status" value="1"/>
</dbReference>
<dbReference type="STRING" id="400682.A0A1X7V7L1"/>
<evidence type="ECO:0000256" key="2">
    <source>
        <dbReference type="SAM" id="Coils"/>
    </source>
</evidence>
<keyword evidence="2" id="KW-0175">Coiled coil</keyword>
<comment type="similarity">
    <text evidence="1">Belongs to the FAM227 family.</text>
</comment>
<dbReference type="InParanoid" id="A0A1X7V7L1"/>
<evidence type="ECO:0000256" key="1">
    <source>
        <dbReference type="ARBA" id="ARBA00008666"/>
    </source>
</evidence>
<feature type="coiled-coil region" evidence="2">
    <location>
        <begin position="411"/>
        <end position="438"/>
    </location>
</feature>
<dbReference type="PANTHER" id="PTHR33560">
    <property type="entry name" value="PROTEIN FAM227B"/>
    <property type="match status" value="1"/>
</dbReference>
<dbReference type="OrthoDB" id="73353at2759"/>
<proteinExistence type="inferred from homology"/>
<dbReference type="AlphaFoldDB" id="A0A1X7V7L1"/>
<dbReference type="InterPro" id="IPR029417">
    <property type="entry name" value="FAM227"/>
</dbReference>
<reference evidence="3" key="1">
    <citation type="submission" date="2017-05" db="UniProtKB">
        <authorList>
            <consortium name="EnsemblMetazoa"/>
        </authorList>
    </citation>
    <scope>IDENTIFICATION</scope>
</reference>
<evidence type="ECO:0000313" key="3">
    <source>
        <dbReference type="EnsemblMetazoa" id="Aqu2.1.35794_001"/>
    </source>
</evidence>
<dbReference type="Pfam" id="PF14922">
    <property type="entry name" value="FWWh"/>
    <property type="match status" value="1"/>
</dbReference>
<sequence>MDCQGFCGSAASREDSRIRFVESPRSPFRRSRRSLSHFDQSLLAEKRSVGSLTKVNTQVRYEGLLASTSMEPLISERDICSKMFQISNTTTKKENDMATGTDNTFSREATLIELAYFPGYFSHQVTPLPHGLHSLQHMQMITKGQKFLFNKHGFLLYWEKNFYSIPSQNIMHDVFWWFFLHYYQPNQPIQNLLFTRVAENYVLLLSNMAPSHYHDIFFEYYPEVLVQSVYSIYVYCFPNSWSSFDESFKSDLCNTIFLWFTGTQRRPGKWKEWNFENLEPHDLIKYIKTNDQTNALKHKSFNIDQLIEEARTEAKPMHLPKQHKNSIHSQMQTAIQGFNFGHAVMDIKCSSPLVSHFLRNQGAFPLAGCSLLLQHVVFHKQPDKECTTFSEVISKSKEHDKMVHSEFDKCYNILRAHMKKHQRERKILSQEHKMYKNEMYKNSDQYYAEFEIGCNNCHYNRHTTLLLSHRQEIRRLSNNLAFNILGTQSDKSRKDKISSAIKDSILRLS</sequence>
<organism evidence="3">
    <name type="scientific">Amphimedon queenslandica</name>
    <name type="common">Sponge</name>
    <dbReference type="NCBI Taxonomy" id="400682"/>
    <lineage>
        <taxon>Eukaryota</taxon>
        <taxon>Metazoa</taxon>
        <taxon>Porifera</taxon>
        <taxon>Demospongiae</taxon>
        <taxon>Heteroscleromorpha</taxon>
        <taxon>Haplosclerida</taxon>
        <taxon>Niphatidae</taxon>
        <taxon>Amphimedon</taxon>
    </lineage>
</organism>
<name>A0A1X7V7L1_AMPQE</name>